<dbReference type="Proteomes" id="UP000790787">
    <property type="component" value="Chromosome 8"/>
</dbReference>
<organism evidence="1 2">
    <name type="scientific">Nicotiana tabacum</name>
    <name type="common">Common tobacco</name>
    <dbReference type="NCBI Taxonomy" id="4097"/>
    <lineage>
        <taxon>Eukaryota</taxon>
        <taxon>Viridiplantae</taxon>
        <taxon>Streptophyta</taxon>
        <taxon>Embryophyta</taxon>
        <taxon>Tracheophyta</taxon>
        <taxon>Spermatophyta</taxon>
        <taxon>Magnoliopsida</taxon>
        <taxon>eudicotyledons</taxon>
        <taxon>Gunneridae</taxon>
        <taxon>Pentapetalae</taxon>
        <taxon>asterids</taxon>
        <taxon>lamiids</taxon>
        <taxon>Solanales</taxon>
        <taxon>Solanaceae</taxon>
        <taxon>Nicotianoideae</taxon>
        <taxon>Nicotianeae</taxon>
        <taxon>Nicotiana</taxon>
    </lineage>
</organism>
<dbReference type="RefSeq" id="XP_075076366.1">
    <property type="nucleotide sequence ID" value="XM_075220265.1"/>
</dbReference>
<reference evidence="1" key="1">
    <citation type="journal article" date="2014" name="Nat. Commun.">
        <title>The tobacco genome sequence and its comparison with those of tomato and potato.</title>
        <authorList>
            <person name="Sierro N."/>
            <person name="Battey J.N."/>
            <person name="Ouadi S."/>
            <person name="Bakaher N."/>
            <person name="Bovet L."/>
            <person name="Willig A."/>
            <person name="Goepfert S."/>
            <person name="Peitsch M.C."/>
            <person name="Ivanov N.V."/>
        </authorList>
    </citation>
    <scope>NUCLEOTIDE SEQUENCE [LARGE SCALE GENOMIC DNA]</scope>
</reference>
<reference evidence="2" key="2">
    <citation type="submission" date="2025-08" db="UniProtKB">
        <authorList>
            <consortium name="RefSeq"/>
        </authorList>
    </citation>
    <scope>IDENTIFICATION</scope>
    <source>
        <tissue evidence="2">Leaf</tissue>
    </source>
</reference>
<name>A0AC58RUG2_TOBAC</name>
<evidence type="ECO:0000313" key="2">
    <source>
        <dbReference type="RefSeq" id="XP_075076366.1"/>
    </source>
</evidence>
<sequence length="348" mass="37978">MEKVHEKPLSLYNGSLSVFRLGDLAVKITKVKKGSLNNDNLSPPTSLLVVSPIIPGTYPVLLFFHGFVLKPIWYKSLLQHISSHGYIVVAPQVLIFIIPTSPQNPTYSFSHFGYLFRRLQSLTNEYFAFGLQFSSLVSQSEEVKKAAKVTEWLSKALESVLPEKVQPDLLQLAVSGHSRGGKIAFALALGYGIKFQALLGIDPVAGFSPSNRSAPKILKYIPRIFDQTVPVAVIGAGLSNQSANCIFPPFAPNGVNHSEFFNESKPPCCYFLAKNYGHTDMLDDRIAAIASWISKSGKGPKDLMRKAVGGIVVAFLEAKLGEKVDNLNAIVQEPSLAPIILDPVISVK</sequence>
<accession>A0AC58RUG2</accession>
<protein>
    <submittedName>
        <fullName evidence="2">Chlorophyllase-1-like</fullName>
    </submittedName>
</protein>
<proteinExistence type="predicted"/>
<keyword evidence="1" id="KW-1185">Reference proteome</keyword>
<evidence type="ECO:0000313" key="1">
    <source>
        <dbReference type="Proteomes" id="UP000790787"/>
    </source>
</evidence>
<gene>
    <name evidence="2" type="primary">LOC107795708</name>
</gene>